<proteinExistence type="predicted"/>
<organism evidence="1 2">
    <name type="scientific">Massilia oculi</name>
    <dbReference type="NCBI Taxonomy" id="945844"/>
    <lineage>
        <taxon>Bacteria</taxon>
        <taxon>Pseudomonadati</taxon>
        <taxon>Pseudomonadota</taxon>
        <taxon>Betaproteobacteria</taxon>
        <taxon>Burkholderiales</taxon>
        <taxon>Oxalobacteraceae</taxon>
        <taxon>Telluria group</taxon>
        <taxon>Massilia</taxon>
    </lineage>
</organism>
<evidence type="ECO:0000313" key="2">
    <source>
        <dbReference type="Proteomes" id="UP000245820"/>
    </source>
</evidence>
<evidence type="ECO:0008006" key="3">
    <source>
        <dbReference type="Google" id="ProtNLM"/>
    </source>
</evidence>
<dbReference type="KEGG" id="mtim:DIR46_03170"/>
<reference evidence="1 2" key="1">
    <citation type="submission" date="2018-05" db="EMBL/GenBank/DDBJ databases">
        <title>Complete genome sequence of Massilia oculi sp. nov. CCUG 43427T (=DSM 26321T), the type strain of M. oculi, and comparison with genome sequences of other Massilia strains.</title>
        <authorList>
            <person name="Zhu B."/>
        </authorList>
    </citation>
    <scope>NUCLEOTIDE SEQUENCE [LARGE SCALE GENOMIC DNA]</scope>
    <source>
        <strain evidence="1 2">CCUG 43427</strain>
    </source>
</reference>
<dbReference type="RefSeq" id="WP_109343948.1">
    <property type="nucleotide sequence ID" value="NZ_CP029343.1"/>
</dbReference>
<evidence type="ECO:0000313" key="1">
    <source>
        <dbReference type="EMBL" id="AWL03545.1"/>
    </source>
</evidence>
<accession>A0A2S2DDW7</accession>
<name>A0A2S2DDW7_9BURK</name>
<gene>
    <name evidence="1" type="ORF">DIR46_03170</name>
</gene>
<dbReference type="EMBL" id="CP029343">
    <property type="protein sequence ID" value="AWL03545.1"/>
    <property type="molecule type" value="Genomic_DNA"/>
</dbReference>
<dbReference type="OrthoDB" id="9115048at2"/>
<dbReference type="InterPro" id="IPR009335">
    <property type="entry name" value="T3SS_HrpE/ATPase_suE"/>
</dbReference>
<dbReference type="Pfam" id="PF06188">
    <property type="entry name" value="HrpE"/>
    <property type="match status" value="1"/>
</dbReference>
<sequence>MDFCSTRIDMPPGLVASHGILSSAALALSEDAQVAAGRLLAEAQTRAGALVEDELARCREDIGARQRQALGQLQAMLAAQERLPREFLARTGPVVIELAQALFLRLVGELAPHERAQVLLRQLQTEAPARLADPELRVHPEDAPSIAPRLLPAGWRVRPDPNLARGCYRLESGAGEWQVDFDAATLALSDALEALQAAPPEEGAAI</sequence>
<keyword evidence="2" id="KW-1185">Reference proteome</keyword>
<protein>
    <recommendedName>
        <fullName evidence="3">Flagellar biosynthesis/type III secretory pathway protein FliH</fullName>
    </recommendedName>
</protein>
<dbReference type="AlphaFoldDB" id="A0A2S2DDW7"/>
<dbReference type="Proteomes" id="UP000245820">
    <property type="component" value="Chromosome"/>
</dbReference>